<evidence type="ECO:0000313" key="1">
    <source>
        <dbReference type="EMBL" id="SPU46616.1"/>
    </source>
</evidence>
<accession>A0A2X1CJ35</accession>
<evidence type="ECO:0008006" key="3">
    <source>
        <dbReference type="Google" id="ProtNLM"/>
    </source>
</evidence>
<proteinExistence type="predicted"/>
<dbReference type="Pfam" id="PF13148">
    <property type="entry name" value="DUF3987"/>
    <property type="match status" value="1"/>
</dbReference>
<dbReference type="Proteomes" id="UP000250358">
    <property type="component" value="Unassembled WGS sequence"/>
</dbReference>
<name>A0A2X1CJ35_BREDI</name>
<dbReference type="EMBL" id="UAQM01000048">
    <property type="protein sequence ID" value="SPU46616.1"/>
    <property type="molecule type" value="Genomic_DNA"/>
</dbReference>
<dbReference type="RefSeq" id="WP_128116368.1">
    <property type="nucleotide sequence ID" value="NZ_UAQM01000048.1"/>
</dbReference>
<sequence length="504" mass="53364">MTGAVVFPYNPAQDWPDADLSVLDGPQIPPPPFPVAVLGDWWGRWCQTAAKGATAPVDYTATGLLAIAGTLIGNARVVAASPDWHEPPIIWAMLLGAPSAGKSPALDPLARILDAFEAESALTFADTSRRHAAEVEAAKVRREAWAVSVKTAAKDGLPPPVLPMDAEEPPAPARPRVRLSDTTLEAAADLSAGNAKGLLLLRDELAGWWRGFNRYGGDGERQFWLQSYGARSYVVDRKKAAGPVTVERLAVSVLGGVQPDVLAEMLAGEADGFAARFLYAYPEPVRGFSLASAGVDRDGAEAALARLRRLALVDDGEGTGRPFVCNLEADAAAVFERWWCERRNDASEATGLWGGWLGKQGGHALRLALILEHLWWCVSDDGEGSPRTVGARAMNAAIGLIEGWAGPMAKRAFGASAASAEEGDTAALARWLRRRGLRAFNARDARRSVDGPGGRLATSAAMTAACRGLEDAALIRRTGGRAGGGSGRNRLDYAVNPALLEAKP</sequence>
<reference evidence="1 2" key="1">
    <citation type="submission" date="2018-06" db="EMBL/GenBank/DDBJ databases">
        <authorList>
            <consortium name="Pathogen Informatics"/>
            <person name="Doyle S."/>
        </authorList>
    </citation>
    <scope>NUCLEOTIDE SEQUENCE [LARGE SCALE GENOMIC DNA]</scope>
    <source>
        <strain evidence="1 2">NCTC11165</strain>
    </source>
</reference>
<dbReference type="AlphaFoldDB" id="A0A2X1CJ35"/>
<gene>
    <name evidence="1" type="ORF">NCTC11165_02957</name>
</gene>
<evidence type="ECO:0000313" key="2">
    <source>
        <dbReference type="Proteomes" id="UP000250358"/>
    </source>
</evidence>
<organism evidence="1 2">
    <name type="scientific">Brevundimonas diminuta</name>
    <name type="common">Pseudomonas diminuta</name>
    <dbReference type="NCBI Taxonomy" id="293"/>
    <lineage>
        <taxon>Bacteria</taxon>
        <taxon>Pseudomonadati</taxon>
        <taxon>Pseudomonadota</taxon>
        <taxon>Alphaproteobacteria</taxon>
        <taxon>Caulobacterales</taxon>
        <taxon>Caulobacteraceae</taxon>
        <taxon>Brevundimonas</taxon>
    </lineage>
</organism>
<protein>
    <recommendedName>
        <fullName evidence="3">DUF3987 domain-containing protein</fullName>
    </recommendedName>
</protein>
<dbReference type="InterPro" id="IPR025048">
    <property type="entry name" value="DUF3987"/>
</dbReference>